<feature type="domain" description="Cation/H+ exchanger transmembrane" evidence="13">
    <location>
        <begin position="24"/>
        <end position="427"/>
    </location>
</feature>
<keyword evidence="6 12" id="KW-1133">Transmembrane helix</keyword>
<feature type="transmembrane region" description="Helical" evidence="12">
    <location>
        <begin position="404"/>
        <end position="427"/>
    </location>
</feature>
<protein>
    <recommendedName>
        <fullName evidence="13">Cation/H+ exchanger transmembrane domain-containing protein</fullName>
    </recommendedName>
</protein>
<dbReference type="OrthoDB" id="2190219at2759"/>
<dbReference type="EMBL" id="KV428185">
    <property type="protein sequence ID" value="KZT34360.1"/>
    <property type="molecule type" value="Genomic_DNA"/>
</dbReference>
<feature type="transmembrane region" description="Helical" evidence="12">
    <location>
        <begin position="251"/>
        <end position="281"/>
    </location>
</feature>
<keyword evidence="9 12" id="KW-0472">Membrane</keyword>
<evidence type="ECO:0000313" key="14">
    <source>
        <dbReference type="EMBL" id="KZT34360.1"/>
    </source>
</evidence>
<dbReference type="AlphaFoldDB" id="A0A165ZJK7"/>
<dbReference type="GO" id="GO:0015385">
    <property type="term" value="F:sodium:proton antiporter activity"/>
    <property type="evidence" value="ECO:0007669"/>
    <property type="project" value="InterPro"/>
</dbReference>
<evidence type="ECO:0000256" key="9">
    <source>
        <dbReference type="ARBA" id="ARBA00023136"/>
    </source>
</evidence>
<dbReference type="STRING" id="1314776.A0A165ZJK7"/>
<feature type="transmembrane region" description="Helical" evidence="12">
    <location>
        <begin position="76"/>
        <end position="93"/>
    </location>
</feature>
<dbReference type="GO" id="GO:0120029">
    <property type="term" value="P:proton export across plasma membrane"/>
    <property type="evidence" value="ECO:0007669"/>
    <property type="project" value="InterPro"/>
</dbReference>
<dbReference type="Pfam" id="PF00999">
    <property type="entry name" value="Na_H_Exchanger"/>
    <property type="match status" value="1"/>
</dbReference>
<evidence type="ECO:0000256" key="12">
    <source>
        <dbReference type="SAM" id="Phobius"/>
    </source>
</evidence>
<feature type="transmembrane region" description="Helical" evidence="12">
    <location>
        <begin position="326"/>
        <end position="350"/>
    </location>
</feature>
<keyword evidence="3" id="KW-0813">Transport</keyword>
<feature type="transmembrane region" description="Helical" evidence="12">
    <location>
        <begin position="41"/>
        <end position="61"/>
    </location>
</feature>
<accession>A0A165ZJK7</accession>
<feature type="transmembrane region" description="Helical" evidence="12">
    <location>
        <begin position="206"/>
        <end position="231"/>
    </location>
</feature>
<evidence type="ECO:0000313" key="15">
    <source>
        <dbReference type="Proteomes" id="UP000076798"/>
    </source>
</evidence>
<comment type="subcellular location">
    <subcellularLocation>
        <location evidence="1">Membrane</location>
        <topology evidence="1">Multi-pass membrane protein</topology>
    </subcellularLocation>
</comment>
<evidence type="ECO:0000259" key="13">
    <source>
        <dbReference type="Pfam" id="PF00999"/>
    </source>
</evidence>
<evidence type="ECO:0000256" key="4">
    <source>
        <dbReference type="ARBA" id="ARBA00022449"/>
    </source>
</evidence>
<evidence type="ECO:0000256" key="7">
    <source>
        <dbReference type="ARBA" id="ARBA00023053"/>
    </source>
</evidence>
<feature type="transmembrane region" description="Helical" evidence="12">
    <location>
        <begin position="12"/>
        <end position="32"/>
    </location>
</feature>
<evidence type="ECO:0000256" key="11">
    <source>
        <dbReference type="SAM" id="MobiDB-lite"/>
    </source>
</evidence>
<reference evidence="14 15" key="1">
    <citation type="journal article" date="2016" name="Mol. Biol. Evol.">
        <title>Comparative Genomics of Early-Diverging Mushroom-Forming Fungi Provides Insights into the Origins of Lignocellulose Decay Capabilities.</title>
        <authorList>
            <person name="Nagy L.G."/>
            <person name="Riley R."/>
            <person name="Tritt A."/>
            <person name="Adam C."/>
            <person name="Daum C."/>
            <person name="Floudas D."/>
            <person name="Sun H."/>
            <person name="Yadav J.S."/>
            <person name="Pangilinan J."/>
            <person name="Larsson K.H."/>
            <person name="Matsuura K."/>
            <person name="Barry K."/>
            <person name="Labutti K."/>
            <person name="Kuo R."/>
            <person name="Ohm R.A."/>
            <person name="Bhattacharya S.S."/>
            <person name="Shirouzu T."/>
            <person name="Yoshinaga Y."/>
            <person name="Martin F.M."/>
            <person name="Grigoriev I.V."/>
            <person name="Hibbett D.S."/>
        </authorList>
    </citation>
    <scope>NUCLEOTIDE SEQUENCE [LARGE SCALE GENOMIC DNA]</scope>
    <source>
        <strain evidence="14 15">HHB10207 ss-3</strain>
    </source>
</reference>
<dbReference type="GO" id="GO:0042391">
    <property type="term" value="P:regulation of membrane potential"/>
    <property type="evidence" value="ECO:0007669"/>
    <property type="project" value="InterPro"/>
</dbReference>
<organism evidence="14 15">
    <name type="scientific">Sistotremastrum suecicum HHB10207 ss-3</name>
    <dbReference type="NCBI Taxonomy" id="1314776"/>
    <lineage>
        <taxon>Eukaryota</taxon>
        <taxon>Fungi</taxon>
        <taxon>Dikarya</taxon>
        <taxon>Basidiomycota</taxon>
        <taxon>Agaricomycotina</taxon>
        <taxon>Agaricomycetes</taxon>
        <taxon>Sistotremastrales</taxon>
        <taxon>Sistotremastraceae</taxon>
        <taxon>Sistotremastrum</taxon>
    </lineage>
</organism>
<feature type="transmembrane region" description="Helical" evidence="12">
    <location>
        <begin position="105"/>
        <end position="127"/>
    </location>
</feature>
<dbReference type="GO" id="GO:0030007">
    <property type="term" value="P:intracellular potassium ion homeostasis"/>
    <property type="evidence" value="ECO:0007669"/>
    <property type="project" value="TreeGrafter"/>
</dbReference>
<keyword evidence="7" id="KW-0915">Sodium</keyword>
<evidence type="ECO:0000256" key="2">
    <source>
        <dbReference type="ARBA" id="ARBA00005248"/>
    </source>
</evidence>
<dbReference type="Proteomes" id="UP000076798">
    <property type="component" value="Unassembled WGS sequence"/>
</dbReference>
<evidence type="ECO:0000256" key="3">
    <source>
        <dbReference type="ARBA" id="ARBA00022448"/>
    </source>
</evidence>
<keyword evidence="5 12" id="KW-0812">Transmembrane</keyword>
<dbReference type="InterPro" id="IPR004712">
    <property type="entry name" value="Na+/H+_antiporter_fungi"/>
</dbReference>
<dbReference type="GO" id="GO:0036376">
    <property type="term" value="P:sodium ion export across plasma membrane"/>
    <property type="evidence" value="ECO:0007669"/>
    <property type="project" value="InterPro"/>
</dbReference>
<proteinExistence type="inferred from homology"/>
<dbReference type="InterPro" id="IPR006153">
    <property type="entry name" value="Cation/H_exchanger_TM"/>
</dbReference>
<evidence type="ECO:0000256" key="6">
    <source>
        <dbReference type="ARBA" id="ARBA00022989"/>
    </source>
</evidence>
<feature type="region of interest" description="Disordered" evidence="11">
    <location>
        <begin position="488"/>
        <end position="545"/>
    </location>
</feature>
<evidence type="ECO:0000256" key="1">
    <source>
        <dbReference type="ARBA" id="ARBA00004141"/>
    </source>
</evidence>
<keyword evidence="4" id="KW-0050">Antiport</keyword>
<comment type="similarity">
    <text evidence="2">Belongs to the fungal Na(+)/H(+) exchanger family.</text>
</comment>
<evidence type="ECO:0000256" key="10">
    <source>
        <dbReference type="ARBA" id="ARBA00023201"/>
    </source>
</evidence>
<evidence type="ECO:0000256" key="8">
    <source>
        <dbReference type="ARBA" id="ARBA00023065"/>
    </source>
</evidence>
<dbReference type="PANTHER" id="PTHR31382">
    <property type="entry name" value="NA(+)/H(+) ANTIPORTER"/>
    <property type="match status" value="1"/>
</dbReference>
<keyword evidence="15" id="KW-1185">Reference proteome</keyword>
<gene>
    <name evidence="14" type="ORF">SISSUDRAFT_1065372</name>
</gene>
<dbReference type="PANTHER" id="PTHR31382:SF4">
    <property type="entry name" value="NA(+)_H(+) ANTIPORTER"/>
    <property type="match status" value="1"/>
</dbReference>
<name>A0A165ZJK7_9AGAM</name>
<feature type="compositionally biased region" description="Polar residues" evidence="11">
    <location>
        <begin position="488"/>
        <end position="502"/>
    </location>
</feature>
<dbReference type="GO" id="GO:0005886">
    <property type="term" value="C:plasma membrane"/>
    <property type="evidence" value="ECO:0007669"/>
    <property type="project" value="InterPro"/>
</dbReference>
<keyword evidence="8" id="KW-0406">Ion transport</keyword>
<feature type="transmembrane region" description="Helical" evidence="12">
    <location>
        <begin position="362"/>
        <end position="384"/>
    </location>
</feature>
<keyword evidence="10" id="KW-0739">Sodium transport</keyword>
<feature type="transmembrane region" description="Helical" evidence="12">
    <location>
        <begin position="176"/>
        <end position="194"/>
    </location>
</feature>
<feature type="transmembrane region" description="Helical" evidence="12">
    <location>
        <begin position="293"/>
        <end position="314"/>
    </location>
</feature>
<evidence type="ECO:0000256" key="5">
    <source>
        <dbReference type="ARBA" id="ARBA00022692"/>
    </source>
</evidence>
<sequence>MGTQLVEVTTANQAYLCLAGFLVFFSAITLVFREKLYLGECVLATAFGIAIGKCPHGAGIFDPRSWGSTNLVTLEVLRVILATGVFAIGIELPRAYMRRRWRSQFFMLVPVMIFGWLISSVLIFALFPKLDFKSSLLISACLTPTDPILSVAITMGKFALNHVPEHIRLLIAGESAANDGMAYPFLTLPLYLIIEHTTGASVRQWFLVGVLYQVILGCVLGAIFGSAFRYLLRFAQERGFINTESFVAQHLALAIFVMGLANLLGCDELLAAFSAGTALSWDGHFKETTESAIFASILDLVLNSAGFIYIGAWIPFQLFDAPELGIVPWRLIVLGISLILVRRIPAIIILQPLIPDLHNMREALFVGHFGPMGVGAIYISTLAVTKLPQTESPPANQAQLLASVVQPIVSFVVLVSIIVHGLSIPFFTLGKRVRTFSVTSSRMSRANSNRDPEWLMSTRPASEIKQGLNHTVVSLEQKNADDTQSLATTTFGGARNDSNLENSVHETPARIPTPGVEPPAAAVTRPRPQTPMPSDGMLPKVKFTG</sequence>